<comment type="caution">
    <text evidence="2">The sequence shown here is derived from an EMBL/GenBank/DDBJ whole genome shotgun (WGS) entry which is preliminary data.</text>
</comment>
<gene>
    <name evidence="2" type="ORF">BCR42DRAFT_308271</name>
</gene>
<name>A0A1X2IZU1_9FUNG</name>
<proteinExistence type="predicted"/>
<feature type="non-terminal residue" evidence="2">
    <location>
        <position position="1"/>
    </location>
</feature>
<dbReference type="InterPro" id="IPR008962">
    <property type="entry name" value="PapD-like_sf"/>
</dbReference>
<dbReference type="PROSITE" id="PS50202">
    <property type="entry name" value="MSP"/>
    <property type="match status" value="1"/>
</dbReference>
<dbReference type="EMBL" id="MCGE01000001">
    <property type="protein sequence ID" value="ORZ25107.1"/>
    <property type="molecule type" value="Genomic_DNA"/>
</dbReference>
<keyword evidence="3" id="KW-1185">Reference proteome</keyword>
<dbReference type="AlphaFoldDB" id="A0A1X2IZU1"/>
<feature type="domain" description="MSP" evidence="1">
    <location>
        <begin position="1"/>
        <end position="115"/>
    </location>
</feature>
<dbReference type="Proteomes" id="UP000193560">
    <property type="component" value="Unassembled WGS sequence"/>
</dbReference>
<dbReference type="SUPFAM" id="SSF49354">
    <property type="entry name" value="PapD-like"/>
    <property type="match status" value="1"/>
</dbReference>
<evidence type="ECO:0000259" key="1">
    <source>
        <dbReference type="PROSITE" id="PS50202"/>
    </source>
</evidence>
<dbReference type="Gene3D" id="2.60.40.10">
    <property type="entry name" value="Immunoglobulins"/>
    <property type="match status" value="1"/>
</dbReference>
<organism evidence="2 3">
    <name type="scientific">Absidia repens</name>
    <dbReference type="NCBI Taxonomy" id="90262"/>
    <lineage>
        <taxon>Eukaryota</taxon>
        <taxon>Fungi</taxon>
        <taxon>Fungi incertae sedis</taxon>
        <taxon>Mucoromycota</taxon>
        <taxon>Mucoromycotina</taxon>
        <taxon>Mucoromycetes</taxon>
        <taxon>Mucorales</taxon>
        <taxon>Cunninghamellaceae</taxon>
        <taxon>Absidia</taxon>
    </lineage>
</organism>
<sequence>RLIFNAPLHRGQTIVFSLQNMIPGDHIIVYKFLTTATSSMERYFVRPSAGRMVAGETHSDIRLFLNQVPMLAPGDILKDKILIRWAVIQRGTQVEAWAQQLKDATRRKWLEMLLDTWPDQVVERKTRISIRFV</sequence>
<evidence type="ECO:0000313" key="2">
    <source>
        <dbReference type="EMBL" id="ORZ25107.1"/>
    </source>
</evidence>
<dbReference type="OrthoDB" id="2373269at2759"/>
<feature type="non-terminal residue" evidence="2">
    <location>
        <position position="133"/>
    </location>
</feature>
<reference evidence="2 3" key="1">
    <citation type="submission" date="2016-07" db="EMBL/GenBank/DDBJ databases">
        <title>Pervasive Adenine N6-methylation of Active Genes in Fungi.</title>
        <authorList>
            <consortium name="DOE Joint Genome Institute"/>
            <person name="Mondo S.J."/>
            <person name="Dannebaum R.O."/>
            <person name="Kuo R.C."/>
            <person name="Labutti K."/>
            <person name="Haridas S."/>
            <person name="Kuo A."/>
            <person name="Salamov A."/>
            <person name="Ahrendt S.R."/>
            <person name="Lipzen A."/>
            <person name="Sullivan W."/>
            <person name="Andreopoulos W.B."/>
            <person name="Clum A."/>
            <person name="Lindquist E."/>
            <person name="Daum C."/>
            <person name="Ramamoorthy G.K."/>
            <person name="Gryganskyi A."/>
            <person name="Culley D."/>
            <person name="Magnuson J.K."/>
            <person name="James T.Y."/>
            <person name="O'Malley M.A."/>
            <person name="Stajich J.E."/>
            <person name="Spatafora J.W."/>
            <person name="Visel A."/>
            <person name="Grigoriev I.V."/>
        </authorList>
    </citation>
    <scope>NUCLEOTIDE SEQUENCE [LARGE SCALE GENOMIC DNA]</scope>
    <source>
        <strain evidence="2 3">NRRL 1336</strain>
    </source>
</reference>
<dbReference type="InterPro" id="IPR000535">
    <property type="entry name" value="MSP_dom"/>
</dbReference>
<dbReference type="InterPro" id="IPR013783">
    <property type="entry name" value="Ig-like_fold"/>
</dbReference>
<evidence type="ECO:0000313" key="3">
    <source>
        <dbReference type="Proteomes" id="UP000193560"/>
    </source>
</evidence>
<protein>
    <recommendedName>
        <fullName evidence="1">MSP domain-containing protein</fullName>
    </recommendedName>
</protein>
<accession>A0A1X2IZU1</accession>